<evidence type="ECO:0000256" key="2">
    <source>
        <dbReference type="SAM" id="Phobius"/>
    </source>
</evidence>
<keyword evidence="2" id="KW-0812">Transmembrane</keyword>
<dbReference type="Proteomes" id="UP000184268">
    <property type="component" value="Unassembled WGS sequence"/>
</dbReference>
<evidence type="ECO:0000313" key="3">
    <source>
        <dbReference type="EMBL" id="SHH96975.1"/>
    </source>
</evidence>
<protein>
    <submittedName>
        <fullName evidence="3">UPF0716 protein FxsA</fullName>
    </submittedName>
</protein>
<dbReference type="RefSeq" id="WP_082766728.1">
    <property type="nucleotide sequence ID" value="NZ_FQXG01000005.1"/>
</dbReference>
<keyword evidence="4" id="KW-1185">Reference proteome</keyword>
<dbReference type="GO" id="GO:0016020">
    <property type="term" value="C:membrane"/>
    <property type="evidence" value="ECO:0007669"/>
    <property type="project" value="InterPro"/>
</dbReference>
<name>A0A1M5XAT2_9GAMM</name>
<feature type="transmembrane region" description="Helical" evidence="2">
    <location>
        <begin position="67"/>
        <end position="88"/>
    </location>
</feature>
<accession>A0A1M5XAT2</accession>
<dbReference type="InterPro" id="IPR007313">
    <property type="entry name" value="FxsA"/>
</dbReference>
<keyword evidence="2" id="KW-0472">Membrane</keyword>
<feature type="region of interest" description="Disordered" evidence="1">
    <location>
        <begin position="131"/>
        <end position="175"/>
    </location>
</feature>
<dbReference type="PANTHER" id="PTHR35335:SF1">
    <property type="entry name" value="UPF0716 PROTEIN FXSA"/>
    <property type="match status" value="1"/>
</dbReference>
<dbReference type="PANTHER" id="PTHR35335">
    <property type="entry name" value="UPF0716 PROTEIN FXSA"/>
    <property type="match status" value="1"/>
</dbReference>
<proteinExistence type="predicted"/>
<organism evidence="3 4">
    <name type="scientific">Ferrimonas marina</name>
    <dbReference type="NCBI Taxonomy" id="299255"/>
    <lineage>
        <taxon>Bacteria</taxon>
        <taxon>Pseudomonadati</taxon>
        <taxon>Pseudomonadota</taxon>
        <taxon>Gammaproteobacteria</taxon>
        <taxon>Alteromonadales</taxon>
        <taxon>Ferrimonadaceae</taxon>
        <taxon>Ferrimonas</taxon>
    </lineage>
</organism>
<evidence type="ECO:0000256" key="1">
    <source>
        <dbReference type="SAM" id="MobiDB-lite"/>
    </source>
</evidence>
<dbReference type="STRING" id="299255.SAMN02745129_3396"/>
<feature type="transmembrane region" description="Helical" evidence="2">
    <location>
        <begin position="27"/>
        <end position="47"/>
    </location>
</feature>
<keyword evidence="2" id="KW-1133">Transmembrane helix</keyword>
<dbReference type="Pfam" id="PF04186">
    <property type="entry name" value="FxsA"/>
    <property type="match status" value="1"/>
</dbReference>
<gene>
    <name evidence="3" type="ORF">SAMN02745129_3396</name>
</gene>
<dbReference type="NCBIfam" id="NF008528">
    <property type="entry name" value="PRK11463.1-2"/>
    <property type="match status" value="1"/>
</dbReference>
<feature type="compositionally biased region" description="Basic and acidic residues" evidence="1">
    <location>
        <begin position="144"/>
        <end position="157"/>
    </location>
</feature>
<reference evidence="3 4" key="1">
    <citation type="submission" date="2016-11" db="EMBL/GenBank/DDBJ databases">
        <authorList>
            <person name="Jaros S."/>
            <person name="Januszkiewicz K."/>
            <person name="Wedrychowicz H."/>
        </authorList>
    </citation>
    <scope>NUCLEOTIDE SEQUENCE [LARGE SCALE GENOMIC DNA]</scope>
    <source>
        <strain evidence="3 4">DSM 16917</strain>
    </source>
</reference>
<sequence>MVFYLFLLFAVMPIVEIYVLIQVGNAFGAMTTIALVLLTAAVGASLVRSQGLSTMMNVQQRLNQGELPGQQIVEAMLLAVAGVLLVTPGFVTDLFGLLILTPATRAPIARYLMARMQLRVVHGGGMGAGFGGGFGAGPQQPPFGDDRQSPFGDDPHRGGGSQNGQTIDGDYERKE</sequence>
<dbReference type="EMBL" id="FQXG01000005">
    <property type="protein sequence ID" value="SHH96975.1"/>
    <property type="molecule type" value="Genomic_DNA"/>
</dbReference>
<evidence type="ECO:0000313" key="4">
    <source>
        <dbReference type="Proteomes" id="UP000184268"/>
    </source>
</evidence>
<dbReference type="OrthoDB" id="9792788at2"/>
<dbReference type="AlphaFoldDB" id="A0A1M5XAT2"/>